<evidence type="ECO:0000313" key="3">
    <source>
        <dbReference type="EMBL" id="PWK23588.1"/>
    </source>
</evidence>
<reference evidence="3 4" key="1">
    <citation type="submission" date="2018-05" db="EMBL/GenBank/DDBJ databases">
        <title>Genomic Encyclopedia of Archaeal and Bacterial Type Strains, Phase II (KMG-II): from individual species to whole genera.</title>
        <authorList>
            <person name="Goeker M."/>
        </authorList>
    </citation>
    <scope>NUCLEOTIDE SEQUENCE [LARGE SCALE GENOMIC DNA]</scope>
    <source>
        <strain evidence="3 4">DSM 23514</strain>
    </source>
</reference>
<dbReference type="EMBL" id="JACWLN010000004">
    <property type="protein sequence ID" value="MBD1261170.1"/>
    <property type="molecule type" value="Genomic_DNA"/>
</dbReference>
<evidence type="ECO:0000259" key="1">
    <source>
        <dbReference type="SMART" id="SM01235"/>
    </source>
</evidence>
<feature type="domain" description="Haem-binding" evidence="1">
    <location>
        <begin position="12"/>
        <end position="147"/>
    </location>
</feature>
<dbReference type="EMBL" id="QGGQ01000004">
    <property type="protein sequence ID" value="PWK23588.1"/>
    <property type="molecule type" value="Genomic_DNA"/>
</dbReference>
<protein>
    <submittedName>
        <fullName evidence="2">Heme-binding domain-containing protein</fullName>
    </submittedName>
    <submittedName>
        <fullName evidence="3">Heme-binding protein</fullName>
    </submittedName>
</protein>
<dbReference type="RefSeq" id="WP_109650789.1">
    <property type="nucleotide sequence ID" value="NZ_JACWLN010000004.1"/>
</dbReference>
<evidence type="ECO:0000313" key="2">
    <source>
        <dbReference type="EMBL" id="MBD1261170.1"/>
    </source>
</evidence>
<dbReference type="SMART" id="SM01235">
    <property type="entry name" value="Haem_bd"/>
    <property type="match status" value="1"/>
</dbReference>
<organism evidence="3 4">
    <name type="scientific">Maribacter polysiphoniae</name>
    <dbReference type="NCBI Taxonomy" id="429344"/>
    <lineage>
        <taxon>Bacteria</taxon>
        <taxon>Pseudomonadati</taxon>
        <taxon>Bacteroidota</taxon>
        <taxon>Flavobacteriia</taxon>
        <taxon>Flavobacteriales</taxon>
        <taxon>Flavobacteriaceae</taxon>
        <taxon>Maribacter</taxon>
    </lineage>
</organism>
<dbReference type="Proteomes" id="UP000245667">
    <property type="component" value="Unassembled WGS sequence"/>
</dbReference>
<accession>A0A316E1N7</accession>
<dbReference type="Pfam" id="PF14376">
    <property type="entry name" value="Haem_bd"/>
    <property type="match status" value="1"/>
</dbReference>
<evidence type="ECO:0000313" key="5">
    <source>
        <dbReference type="Proteomes" id="UP000651837"/>
    </source>
</evidence>
<dbReference type="InterPro" id="IPR025992">
    <property type="entry name" value="Haem-bd"/>
</dbReference>
<sequence length="157" mass="18464">MKIMKKIGVALLLILIALQFYRPQRNLSQGNHTADFLKETNPLPEVRMMLQNTCYDCHSDNTRYPWYNTVAPISFFLSKHVDEGKDELNFSTWDTYSDTRKSHKLEEVVEVLENGEMPLKSYTWIHSEAQLTAEQRNAVIEWAKRSRVLYQLNQQPQ</sequence>
<comment type="caution">
    <text evidence="3">The sequence shown here is derived from an EMBL/GenBank/DDBJ whole genome shotgun (WGS) entry which is preliminary data.</text>
</comment>
<evidence type="ECO:0000313" key="4">
    <source>
        <dbReference type="Proteomes" id="UP000245667"/>
    </source>
</evidence>
<gene>
    <name evidence="2" type="ORF">HZY62_11260</name>
    <name evidence="3" type="ORF">LX92_02154</name>
</gene>
<dbReference type="AlphaFoldDB" id="A0A316E1N7"/>
<reference evidence="2 5" key="2">
    <citation type="submission" date="2020-07" db="EMBL/GenBank/DDBJ databases">
        <title>The draft genome sequence of Maribacter polysiphoniae KCTC 22021.</title>
        <authorList>
            <person name="Mu L."/>
        </authorList>
    </citation>
    <scope>NUCLEOTIDE SEQUENCE [LARGE SCALE GENOMIC DNA]</scope>
    <source>
        <strain evidence="2 5">KCTC 22021</strain>
    </source>
</reference>
<dbReference type="Proteomes" id="UP000651837">
    <property type="component" value="Unassembled WGS sequence"/>
</dbReference>
<proteinExistence type="predicted"/>
<dbReference type="OrthoDB" id="196738at2"/>
<keyword evidence="5" id="KW-1185">Reference proteome</keyword>
<name>A0A316E1N7_9FLAO</name>